<dbReference type="PANTHER" id="PTHR47687:SF4">
    <property type="entry name" value="G8 DOMAIN-CONTAINING PROTEIN DDB_G0286311-RELATED"/>
    <property type="match status" value="1"/>
</dbReference>
<reference evidence="2 3" key="1">
    <citation type="journal article" date="2007" name="Science">
        <title>The Chlamydomonas genome reveals the evolution of key animal and plant functions.</title>
        <authorList>
            <person name="Merchant S.S."/>
            <person name="Prochnik S.E."/>
            <person name="Vallon O."/>
            <person name="Harris E.H."/>
            <person name="Karpowicz S.J."/>
            <person name="Witman G.B."/>
            <person name="Terry A."/>
            <person name="Salamov A."/>
            <person name="Fritz-Laylin L.K."/>
            <person name="Marechal-Drouard L."/>
            <person name="Marshall W.F."/>
            <person name="Qu L.H."/>
            <person name="Nelson D.R."/>
            <person name="Sanderfoot A.A."/>
            <person name="Spalding M.H."/>
            <person name="Kapitonov V.V."/>
            <person name="Ren Q."/>
            <person name="Ferris P."/>
            <person name="Lindquist E."/>
            <person name="Shapiro H."/>
            <person name="Lucas S.M."/>
            <person name="Grimwood J."/>
            <person name="Schmutz J."/>
            <person name="Cardol P."/>
            <person name="Cerutti H."/>
            <person name="Chanfreau G."/>
            <person name="Chen C.L."/>
            <person name="Cognat V."/>
            <person name="Croft M.T."/>
            <person name="Dent R."/>
            <person name="Dutcher S."/>
            <person name="Fernandez E."/>
            <person name="Fukuzawa H."/>
            <person name="Gonzalez-Ballester D."/>
            <person name="Gonzalez-Halphen D."/>
            <person name="Hallmann A."/>
            <person name="Hanikenne M."/>
            <person name="Hippler M."/>
            <person name="Inwood W."/>
            <person name="Jabbari K."/>
            <person name="Kalanon M."/>
            <person name="Kuras R."/>
            <person name="Lefebvre P.A."/>
            <person name="Lemaire S.D."/>
            <person name="Lobanov A.V."/>
            <person name="Lohr M."/>
            <person name="Manuell A."/>
            <person name="Meier I."/>
            <person name="Mets L."/>
            <person name="Mittag M."/>
            <person name="Mittelmeier T."/>
            <person name="Moroney J.V."/>
            <person name="Moseley J."/>
            <person name="Napoli C."/>
            <person name="Nedelcu A.M."/>
            <person name="Niyogi K."/>
            <person name="Novoselov S.V."/>
            <person name="Paulsen I.T."/>
            <person name="Pazour G."/>
            <person name="Purton S."/>
            <person name="Ral J.P."/>
            <person name="Riano-Pachon D.M."/>
            <person name="Riekhof W."/>
            <person name="Rymarquis L."/>
            <person name="Schroda M."/>
            <person name="Stern D."/>
            <person name="Umen J."/>
            <person name="Willows R."/>
            <person name="Wilson N."/>
            <person name="Zimmer S.L."/>
            <person name="Allmer J."/>
            <person name="Balk J."/>
            <person name="Bisova K."/>
            <person name="Chen C.J."/>
            <person name="Elias M."/>
            <person name="Gendler K."/>
            <person name="Hauser C."/>
            <person name="Lamb M.R."/>
            <person name="Ledford H."/>
            <person name="Long J.C."/>
            <person name="Minagawa J."/>
            <person name="Page M.D."/>
            <person name="Pan J."/>
            <person name="Pootakham W."/>
            <person name="Roje S."/>
            <person name="Rose A."/>
            <person name="Stahlberg E."/>
            <person name="Terauchi A.M."/>
            <person name="Yang P."/>
            <person name="Ball S."/>
            <person name="Bowler C."/>
            <person name="Dieckmann C.L."/>
            <person name="Gladyshev V.N."/>
            <person name="Green P."/>
            <person name="Jorgensen R."/>
            <person name="Mayfield S."/>
            <person name="Mueller-Roeber B."/>
            <person name="Rajamani S."/>
            <person name="Sayre R.T."/>
            <person name="Brokstein P."/>
            <person name="Dubchak I."/>
            <person name="Goodstein D."/>
            <person name="Hornick L."/>
            <person name="Huang Y.W."/>
            <person name="Jhaveri J."/>
            <person name="Luo Y."/>
            <person name="Martinez D."/>
            <person name="Ngau W.C."/>
            <person name="Otillar B."/>
            <person name="Poliakov A."/>
            <person name="Porter A."/>
            <person name="Szajkowski L."/>
            <person name="Werner G."/>
            <person name="Zhou K."/>
            <person name="Grigoriev I.V."/>
            <person name="Rokhsar D.S."/>
            <person name="Grossman A.R."/>
        </authorList>
    </citation>
    <scope>NUCLEOTIDE SEQUENCE [LARGE SCALE GENOMIC DNA]</scope>
    <source>
        <strain evidence="3">CC-503</strain>
    </source>
</reference>
<gene>
    <name evidence="2" type="ORF">CHLRE_01g039800v5</name>
</gene>
<keyword evidence="3" id="KW-1185">Reference proteome</keyword>
<feature type="compositionally biased region" description="Polar residues" evidence="1">
    <location>
        <begin position="355"/>
        <end position="368"/>
    </location>
</feature>
<feature type="region of interest" description="Disordered" evidence="1">
    <location>
        <begin position="905"/>
        <end position="933"/>
    </location>
</feature>
<evidence type="ECO:0000256" key="1">
    <source>
        <dbReference type="SAM" id="MobiDB-lite"/>
    </source>
</evidence>
<feature type="compositionally biased region" description="Low complexity" evidence="1">
    <location>
        <begin position="451"/>
        <end position="483"/>
    </location>
</feature>
<dbReference type="InterPro" id="IPR052334">
    <property type="entry name" value="G8_domain-comF-like"/>
</dbReference>
<dbReference type="Gramene" id="PNW88673">
    <property type="protein sequence ID" value="PNW88673"/>
    <property type="gene ID" value="CHLRE_01g039800v5"/>
</dbReference>
<feature type="compositionally biased region" description="Gly residues" evidence="1">
    <location>
        <begin position="980"/>
        <end position="1007"/>
    </location>
</feature>
<feature type="region of interest" description="Disordered" evidence="1">
    <location>
        <begin position="803"/>
        <end position="884"/>
    </location>
</feature>
<feature type="compositionally biased region" description="Low complexity" evidence="1">
    <location>
        <begin position="836"/>
        <end position="846"/>
    </location>
</feature>
<feature type="region of interest" description="Disordered" evidence="1">
    <location>
        <begin position="445"/>
        <end position="558"/>
    </location>
</feature>
<feature type="compositionally biased region" description="Acidic residues" evidence="1">
    <location>
        <begin position="685"/>
        <end position="697"/>
    </location>
</feature>
<protein>
    <submittedName>
        <fullName evidence="2">Uncharacterized protein</fullName>
    </submittedName>
</protein>
<dbReference type="EMBL" id="CM008962">
    <property type="protein sequence ID" value="PNW88673.1"/>
    <property type="molecule type" value="Genomic_DNA"/>
</dbReference>
<feature type="compositionally biased region" description="Basic residues" evidence="1">
    <location>
        <begin position="961"/>
        <end position="976"/>
    </location>
</feature>
<feature type="compositionally biased region" description="Low complexity" evidence="1">
    <location>
        <begin position="379"/>
        <end position="417"/>
    </location>
</feature>
<feature type="region of interest" description="Disordered" evidence="1">
    <location>
        <begin position="953"/>
        <end position="1032"/>
    </location>
</feature>
<evidence type="ECO:0000313" key="2">
    <source>
        <dbReference type="EMBL" id="PNW88673.1"/>
    </source>
</evidence>
<feature type="compositionally biased region" description="Basic residues" evidence="1">
    <location>
        <begin position="821"/>
        <end position="835"/>
    </location>
</feature>
<sequence>MAAVEQDDNYADEIWGDTSNVPLPGLEAQPVGVFGTATEWILPGIVDEQGGGGDHVHEQPTQPAAPSHHGPSSRAPGSGAPMALFQRPAHAGATAASVRGNAAAAGAATATHAATRNASPGFSGSRGAPAGSQTARSAAGAATSPGGASPTRGTRGALAHSQSMGHSGGGGGMNGRGQGVDDGIGRAAAVRPPRAATTTAASPMARPGGSVGSTQGARTALGQAPAQSLQPQPPARQAPPLLPQPQRSGRSLNVSVAVPSPAALEPGTPSPQRTPQQQQALSPQQPLQPQQSPQAGHVVSPRRQQHYPHRALLSPSNRQQQQYQLQRQPQPAQPQPQAQPRPQAQSQQQPHQHQTTGQPSLTRGSSFISRIMGARNFTQQQQQQQQQEQRQIEPEGQQQPQQQASRQQQPQQQQQSSVYAATGPSAIYAEQQLGSSALREWQPVYSGHTLSSSSSSSSSTSRTSSASERSGSSSSTESSAYYYLHHHQQQLEQQQQERYGGTSYLPPHAHSSPYAPSHLQHQQYQHRSPQQLSPPGPSPSGRRPQPLPPQPAAAALAPAAPVRYGTTLYDNAEYERDFVGGGLYGGGAESDLMDYEMDGGGMRLGHLSGGYGGAGDGGGDGGGGHGVRHSLAEARSGQNYTLWSGPPPSTGARTPSPPRRARPISGCSRGSSGESSTTTSSGGIAEDEGEDEIEEEGSWGEGMLAVELGLDAEDSAAMAFMRGAGAGGGGGGGGGAAGGGRGPGGGFGPVGHRGGGDGGGVADGGGGTGGEGEGGLGLGFVTGLDAAAVLAATILDPSWRAAPVHPLPMPPQHSLSSPQHQHQHHHHHHHHHHQLSPHSGRSPAALAGGGSRAGWGMAAGSASGSADGTEGGGMRQLSTPSQRNLRGIATEASWDERTHFGIGSGALTGLGPGPLGRGPLGGGGGGGGLGGPGPRTGPMVYVLGGGPGGGLLELPFPSNLHHQHHHHQHNHHHHQQHVSGGLGGGGAGGAAGGSGFYRGPGGSGGISPQGAAGTGAPCPVLTADPPGPYDRRRAAHLTSATRRSHPPPLSVPASSLLDMHPAPRSLSPGGLVLGGGGGGGGNPFRGPGLGMGVGGGGGAAPLDGGLPPVRQYGEGLAGVLTNHQIQEWMSQHASRLLLPRSMQDIADIVFRPPSAVPERRPVKTRPSSAPEVLVLPPPAVLGGRYPPLPVSRLLAGDEAFIGGLLAALPGVDPAHSRIQAVLTALQGRDVTLAEDTEAAPGAAGAAAAGATGALLAAGSTSRKSFSLATTSPGAAGAAAEAGVPGGPGAGVLRPGVEVAAGLGSGRWA</sequence>
<feature type="compositionally biased region" description="Low complexity" evidence="1">
    <location>
        <begin position="266"/>
        <end position="296"/>
    </location>
</feature>
<dbReference type="OMA" id="TESSAYY"/>
<feature type="region of interest" description="Disordered" evidence="1">
    <location>
        <begin position="45"/>
        <end position="85"/>
    </location>
</feature>
<dbReference type="GeneID" id="66052114"/>
<evidence type="ECO:0000313" key="3">
    <source>
        <dbReference type="Proteomes" id="UP000006906"/>
    </source>
</evidence>
<dbReference type="KEGG" id="cre:CHLRE_01g039800v5"/>
<organism evidence="2 3">
    <name type="scientific">Chlamydomonas reinhardtii</name>
    <name type="common">Chlamydomonas smithii</name>
    <dbReference type="NCBI Taxonomy" id="3055"/>
    <lineage>
        <taxon>Eukaryota</taxon>
        <taxon>Viridiplantae</taxon>
        <taxon>Chlorophyta</taxon>
        <taxon>core chlorophytes</taxon>
        <taxon>Chlorophyceae</taxon>
        <taxon>CS clade</taxon>
        <taxon>Chlamydomonadales</taxon>
        <taxon>Chlamydomonadaceae</taxon>
        <taxon>Chlamydomonas</taxon>
    </lineage>
</organism>
<feature type="compositionally biased region" description="Low complexity" evidence="1">
    <location>
        <begin position="130"/>
        <end position="151"/>
    </location>
</feature>
<feature type="compositionally biased region" description="Gly residues" evidence="1">
    <location>
        <begin position="166"/>
        <end position="182"/>
    </location>
</feature>
<feature type="region of interest" description="Disordered" evidence="1">
    <location>
        <begin position="115"/>
        <end position="420"/>
    </location>
</feature>
<proteinExistence type="predicted"/>
<accession>A0A2K3E7C7</accession>
<feature type="region of interest" description="Disordered" evidence="1">
    <location>
        <begin position="727"/>
        <end position="770"/>
    </location>
</feature>
<feature type="compositionally biased region" description="Low complexity" evidence="1">
    <location>
        <begin position="318"/>
        <end position="330"/>
    </location>
</feature>
<name>A0A2K3E7C7_CHLRE</name>
<feature type="compositionally biased region" description="Low complexity" evidence="1">
    <location>
        <begin position="854"/>
        <end position="868"/>
    </location>
</feature>
<feature type="compositionally biased region" description="Pro residues" evidence="1">
    <location>
        <begin position="231"/>
        <end position="243"/>
    </location>
</feature>
<dbReference type="InParanoid" id="A0A2K3E7C7"/>
<feature type="compositionally biased region" description="Low complexity" evidence="1">
    <location>
        <begin position="340"/>
        <end position="354"/>
    </location>
</feature>
<dbReference type="Proteomes" id="UP000006906">
    <property type="component" value="Chromosome 1"/>
</dbReference>
<dbReference type="STRING" id="3055.A0A2K3E7C7"/>
<feature type="region of interest" description="Disordered" evidence="1">
    <location>
        <begin position="638"/>
        <end position="697"/>
    </location>
</feature>
<feature type="compositionally biased region" description="Low complexity" evidence="1">
    <location>
        <begin position="663"/>
        <end position="684"/>
    </location>
</feature>
<feature type="region of interest" description="Disordered" evidence="1">
    <location>
        <begin position="1"/>
        <end position="23"/>
    </location>
</feature>
<dbReference type="PANTHER" id="PTHR47687">
    <property type="entry name" value="G8 DOMAIN-CONTAINING PROTEIN DDB_G0288475-RELATED"/>
    <property type="match status" value="1"/>
</dbReference>
<dbReference type="RefSeq" id="XP_042928690.1">
    <property type="nucleotide sequence ID" value="XM_043058776.1"/>
</dbReference>
<feature type="compositionally biased region" description="Acidic residues" evidence="1">
    <location>
        <begin position="1"/>
        <end position="15"/>
    </location>
</feature>
<dbReference type="OrthoDB" id="535103at2759"/>
<feature type="compositionally biased region" description="Low complexity" evidence="1">
    <location>
        <begin position="506"/>
        <end position="531"/>
    </location>
</feature>
<feature type="compositionally biased region" description="Low complexity" evidence="1">
    <location>
        <begin position="186"/>
        <end position="207"/>
    </location>
</feature>